<evidence type="ECO:0000256" key="9">
    <source>
        <dbReference type="SAM" id="SignalP"/>
    </source>
</evidence>
<feature type="signal peptide" evidence="9">
    <location>
        <begin position="1"/>
        <end position="25"/>
    </location>
</feature>
<dbReference type="GO" id="GO:0009252">
    <property type="term" value="P:peptidoglycan biosynthetic process"/>
    <property type="evidence" value="ECO:0007669"/>
    <property type="project" value="UniProtKB-UniPathway"/>
</dbReference>
<comment type="similarity">
    <text evidence="2">Belongs to the YkuD family.</text>
</comment>
<keyword evidence="4 7" id="KW-0133">Cell shape</keyword>
<dbReference type="CDD" id="cd16913">
    <property type="entry name" value="YkuD_like"/>
    <property type="match status" value="1"/>
</dbReference>
<dbReference type="SUPFAM" id="SSF141523">
    <property type="entry name" value="L,D-transpeptidase catalytic domain-like"/>
    <property type="match status" value="1"/>
</dbReference>
<organism evidence="11 12">
    <name type="scientific">Brevundimonas halotolerans</name>
    <dbReference type="NCBI Taxonomy" id="69670"/>
    <lineage>
        <taxon>Bacteria</taxon>
        <taxon>Pseudomonadati</taxon>
        <taxon>Pseudomonadota</taxon>
        <taxon>Alphaproteobacteria</taxon>
        <taxon>Caulobacterales</taxon>
        <taxon>Caulobacteraceae</taxon>
        <taxon>Brevundimonas</taxon>
    </lineage>
</organism>
<dbReference type="Gene3D" id="2.40.440.10">
    <property type="entry name" value="L,D-transpeptidase catalytic domain-like"/>
    <property type="match status" value="1"/>
</dbReference>
<dbReference type="GO" id="GO:0004180">
    <property type="term" value="F:carboxypeptidase activity"/>
    <property type="evidence" value="ECO:0007669"/>
    <property type="project" value="UniProtKB-ARBA"/>
</dbReference>
<evidence type="ECO:0000256" key="2">
    <source>
        <dbReference type="ARBA" id="ARBA00005992"/>
    </source>
</evidence>
<accession>A0A7W9E7N8</accession>
<comment type="pathway">
    <text evidence="1 7">Cell wall biogenesis; peptidoglycan biosynthesis.</text>
</comment>
<feature type="active site" description="Proton donor/acceptor" evidence="7">
    <location>
        <position position="418"/>
    </location>
</feature>
<evidence type="ECO:0000256" key="5">
    <source>
        <dbReference type="ARBA" id="ARBA00022984"/>
    </source>
</evidence>
<proteinExistence type="inferred from homology"/>
<evidence type="ECO:0000256" key="3">
    <source>
        <dbReference type="ARBA" id="ARBA00022679"/>
    </source>
</evidence>
<evidence type="ECO:0000256" key="7">
    <source>
        <dbReference type="PROSITE-ProRule" id="PRU01373"/>
    </source>
</evidence>
<evidence type="ECO:0000256" key="4">
    <source>
        <dbReference type="ARBA" id="ARBA00022960"/>
    </source>
</evidence>
<dbReference type="InterPro" id="IPR036366">
    <property type="entry name" value="PGBDSf"/>
</dbReference>
<keyword evidence="3" id="KW-0808">Transferase</keyword>
<dbReference type="SUPFAM" id="SSF47090">
    <property type="entry name" value="PGBD-like"/>
    <property type="match status" value="1"/>
</dbReference>
<feature type="domain" description="L,D-TPase catalytic" evidence="10">
    <location>
        <begin position="311"/>
        <end position="461"/>
    </location>
</feature>
<evidence type="ECO:0000313" key="11">
    <source>
        <dbReference type="EMBL" id="MBB5661193.1"/>
    </source>
</evidence>
<dbReference type="InterPro" id="IPR038063">
    <property type="entry name" value="Transpep_catalytic_dom"/>
</dbReference>
<evidence type="ECO:0000256" key="1">
    <source>
        <dbReference type="ARBA" id="ARBA00004752"/>
    </source>
</evidence>
<sequence>MITRRQLGLGAATAAIMGAAQAAHAQNAPQDPMGRPQGVPPTRDPTAVAFYNSFNDQLARLPQTEQPDVRVFYEMNGWTPVWTAPRLDNLRTAASKAERHGLAQYDFFDFEGLAADRSMAEMRTTAAALRYARVLSEGRIRPETVEDLWEMRKNRIDLPLGLYQALASNGVVEWYEGLAPTDIGYSNLSAGYVRYRRMIRENGGWPTFRLGANIEPGDVDRRVPQLIQRLIAEGDLNEAEGMRLLAMADNFYGPELQQAVRSFQGRHGLAVDARIGSGTQQSLSASAEDRARQIALNLERRRWLARDVDPERIEVNTAAAIMVYWKDGRPVHSNRVVVGTAANQTPSLEKPFASVVANPPWYVPAGIARNEILPRGPGYLAANDMYISNGTVIQRAGPQSALGYVKFELRDSYAIFLHDTPSKGAFNLAYRHRSHGCVRVEGAVEFARLLLSPDPAKLEEFDTAQANRRTTRVTTGREIGVRLLYWTAFVDGQGRVAFREDVYNRDEKLADALGIAVSLPRPVQDGRVDANDVGP</sequence>
<name>A0A7W9E7N8_9CAUL</name>
<dbReference type="PROSITE" id="PS52029">
    <property type="entry name" value="LD_TPASE"/>
    <property type="match status" value="1"/>
</dbReference>
<feature type="active site" description="Nucleophile" evidence="7">
    <location>
        <position position="437"/>
    </location>
</feature>
<dbReference type="Pfam" id="PF01471">
    <property type="entry name" value="PG_binding_1"/>
    <property type="match status" value="1"/>
</dbReference>
<dbReference type="InterPro" id="IPR036365">
    <property type="entry name" value="PGBD-like_sf"/>
</dbReference>
<dbReference type="Pfam" id="PF20142">
    <property type="entry name" value="Scaffold"/>
    <property type="match status" value="1"/>
</dbReference>
<dbReference type="InterPro" id="IPR002477">
    <property type="entry name" value="Peptidoglycan-bd-like"/>
</dbReference>
<evidence type="ECO:0000256" key="6">
    <source>
        <dbReference type="ARBA" id="ARBA00023316"/>
    </source>
</evidence>
<evidence type="ECO:0000313" key="12">
    <source>
        <dbReference type="Proteomes" id="UP000548978"/>
    </source>
</evidence>
<dbReference type="PANTHER" id="PTHR41533:SF2">
    <property type="entry name" value="BLR7131 PROTEIN"/>
    <property type="match status" value="1"/>
</dbReference>
<feature type="chain" id="PRO_5031079932" evidence="9">
    <location>
        <begin position="26"/>
        <end position="535"/>
    </location>
</feature>
<feature type="region of interest" description="Disordered" evidence="8">
    <location>
        <begin position="22"/>
        <end position="46"/>
    </location>
</feature>
<keyword evidence="6 7" id="KW-0961">Cell wall biogenesis/degradation</keyword>
<dbReference type="InterPro" id="IPR005490">
    <property type="entry name" value="LD_TPept_cat_dom"/>
</dbReference>
<dbReference type="AlphaFoldDB" id="A0A7W9E7N8"/>
<dbReference type="EMBL" id="JACIJB010000008">
    <property type="protein sequence ID" value="MBB5661193.1"/>
    <property type="molecule type" value="Genomic_DNA"/>
</dbReference>
<keyword evidence="9" id="KW-0732">Signal</keyword>
<keyword evidence="5 7" id="KW-0573">Peptidoglycan synthesis</keyword>
<evidence type="ECO:0000259" key="10">
    <source>
        <dbReference type="PROSITE" id="PS52029"/>
    </source>
</evidence>
<reference evidence="11 12" key="1">
    <citation type="submission" date="2020-08" db="EMBL/GenBank/DDBJ databases">
        <title>Genomic Encyclopedia of Type Strains, Phase IV (KMG-IV): sequencing the most valuable type-strain genomes for metagenomic binning, comparative biology and taxonomic classification.</title>
        <authorList>
            <person name="Goeker M."/>
        </authorList>
    </citation>
    <scope>NUCLEOTIDE SEQUENCE [LARGE SCALE GENOMIC DNA]</scope>
    <source>
        <strain evidence="11 12">DSM 24448</strain>
    </source>
</reference>
<protein>
    <submittedName>
        <fullName evidence="11">Murein L,D-transpeptidase YcbB/YkuD</fullName>
    </submittedName>
</protein>
<comment type="caution">
    <text evidence="11">The sequence shown here is derived from an EMBL/GenBank/DDBJ whole genome shotgun (WGS) entry which is preliminary data.</text>
</comment>
<dbReference type="InterPro" id="IPR052905">
    <property type="entry name" value="LD-transpeptidase_YkuD-like"/>
</dbReference>
<dbReference type="GO" id="GO:0016740">
    <property type="term" value="F:transferase activity"/>
    <property type="evidence" value="ECO:0007669"/>
    <property type="project" value="UniProtKB-KW"/>
</dbReference>
<dbReference type="RefSeq" id="WP_221403410.1">
    <property type="nucleotide sequence ID" value="NZ_JACIJB010000008.1"/>
</dbReference>
<dbReference type="GO" id="GO:0008360">
    <property type="term" value="P:regulation of cell shape"/>
    <property type="evidence" value="ECO:0007669"/>
    <property type="project" value="UniProtKB-UniRule"/>
</dbReference>
<dbReference type="UniPathway" id="UPA00219"/>
<dbReference type="Proteomes" id="UP000548978">
    <property type="component" value="Unassembled WGS sequence"/>
</dbReference>
<dbReference type="Gene3D" id="1.10.101.10">
    <property type="entry name" value="PGBD-like superfamily/PGBD"/>
    <property type="match status" value="1"/>
</dbReference>
<dbReference type="PANTHER" id="PTHR41533">
    <property type="entry name" value="L,D-TRANSPEPTIDASE HI_1667-RELATED"/>
    <property type="match status" value="1"/>
</dbReference>
<dbReference type="InterPro" id="IPR045380">
    <property type="entry name" value="LD_TPept_scaffold_dom"/>
</dbReference>
<dbReference type="GO" id="GO:0071555">
    <property type="term" value="P:cell wall organization"/>
    <property type="evidence" value="ECO:0007669"/>
    <property type="project" value="UniProtKB-UniRule"/>
</dbReference>
<keyword evidence="12" id="KW-1185">Reference proteome</keyword>
<evidence type="ECO:0000256" key="8">
    <source>
        <dbReference type="SAM" id="MobiDB-lite"/>
    </source>
</evidence>
<gene>
    <name evidence="11" type="ORF">FHS65_001952</name>
</gene>
<dbReference type="Pfam" id="PF03734">
    <property type="entry name" value="YkuD"/>
    <property type="match status" value="1"/>
</dbReference>